<dbReference type="KEGG" id="bid:Bind_0313"/>
<reference evidence="2 3" key="2">
    <citation type="journal article" date="2010" name="J. Bacteriol.">
        <title>Complete genome sequence of Beijerinckia indica subsp. indica.</title>
        <authorList>
            <person name="Tamas I."/>
            <person name="Dedysh S.N."/>
            <person name="Liesack W."/>
            <person name="Stott M.B."/>
            <person name="Alam M."/>
            <person name="Murrell J.C."/>
            <person name="Dunfield P.F."/>
        </authorList>
    </citation>
    <scope>NUCLEOTIDE SEQUENCE [LARGE SCALE GENOMIC DNA]</scope>
    <source>
        <strain evidence="3">ATCC 9039 / DSM 1715 / NCIMB 8712</strain>
    </source>
</reference>
<feature type="chain" id="PRO_5002778908" evidence="1">
    <location>
        <begin position="25"/>
        <end position="136"/>
    </location>
</feature>
<evidence type="ECO:0000256" key="1">
    <source>
        <dbReference type="SAM" id="SignalP"/>
    </source>
</evidence>
<dbReference type="RefSeq" id="WP_012383325.1">
    <property type="nucleotide sequence ID" value="NC_010581.1"/>
</dbReference>
<evidence type="ECO:0000313" key="2">
    <source>
        <dbReference type="EMBL" id="ACB93967.1"/>
    </source>
</evidence>
<protein>
    <submittedName>
        <fullName evidence="2">Uncharacterized protein</fullName>
    </submittedName>
</protein>
<sequence length="136" mass="14576">MSLLRLLLLALVALSLVSAPGAQAMGWLEGPAMHHEHGIHAHDEKAQSETLPAEKSHVLMTAHDHAGAHQASKSCPNEAGKQGWLLCCATSLIMVLHVEEAGTNLPFAAPFAHAPHRNEWVEGSAPTPMRRPPRLA</sequence>
<feature type="signal peptide" evidence="1">
    <location>
        <begin position="1"/>
        <end position="24"/>
    </location>
</feature>
<proteinExistence type="predicted"/>
<keyword evidence="1" id="KW-0732">Signal</keyword>
<gene>
    <name evidence="2" type="ordered locus">Bind_0313</name>
</gene>
<reference evidence="3" key="1">
    <citation type="submission" date="2008-03" db="EMBL/GenBank/DDBJ databases">
        <title>Complete sequence of chromosome of Beijerinckia indica subsp. indica ATCC 9039.</title>
        <authorList>
            <consortium name="US DOE Joint Genome Institute"/>
            <person name="Copeland A."/>
            <person name="Lucas S."/>
            <person name="Lapidus A."/>
            <person name="Glavina del Rio T."/>
            <person name="Dalin E."/>
            <person name="Tice H."/>
            <person name="Bruce D."/>
            <person name="Goodwin L."/>
            <person name="Pitluck S."/>
            <person name="LaButti K."/>
            <person name="Schmutz J."/>
            <person name="Larimer F."/>
            <person name="Land M."/>
            <person name="Hauser L."/>
            <person name="Kyrpides N."/>
            <person name="Mikhailova N."/>
            <person name="Dunfield P.F."/>
            <person name="Dedysh S.N."/>
            <person name="Liesack W."/>
            <person name="Saw J.H."/>
            <person name="Alam M."/>
            <person name="Chen Y."/>
            <person name="Murrell J.C."/>
            <person name="Richardson P."/>
        </authorList>
    </citation>
    <scope>NUCLEOTIDE SEQUENCE [LARGE SCALE GENOMIC DNA]</scope>
    <source>
        <strain evidence="3">ATCC 9039 / DSM 1715 / NCIMB 8712</strain>
    </source>
</reference>
<accession>B2IDB0</accession>
<keyword evidence="3" id="KW-1185">Reference proteome</keyword>
<dbReference type="HOGENOM" id="CLU_1871376_0_0_5"/>
<organism evidence="2 3">
    <name type="scientific">Beijerinckia indica subsp. indica (strain ATCC 9039 / DSM 1715 / NCIMB 8712)</name>
    <dbReference type="NCBI Taxonomy" id="395963"/>
    <lineage>
        <taxon>Bacteria</taxon>
        <taxon>Pseudomonadati</taxon>
        <taxon>Pseudomonadota</taxon>
        <taxon>Alphaproteobacteria</taxon>
        <taxon>Hyphomicrobiales</taxon>
        <taxon>Beijerinckiaceae</taxon>
        <taxon>Beijerinckia</taxon>
    </lineage>
</organism>
<dbReference type="AlphaFoldDB" id="B2IDB0"/>
<dbReference type="EMBL" id="CP001016">
    <property type="protein sequence ID" value="ACB93967.1"/>
    <property type="molecule type" value="Genomic_DNA"/>
</dbReference>
<evidence type="ECO:0000313" key="3">
    <source>
        <dbReference type="Proteomes" id="UP000001695"/>
    </source>
</evidence>
<name>B2IDB0_BEII9</name>
<dbReference type="Proteomes" id="UP000001695">
    <property type="component" value="Chromosome"/>
</dbReference>